<dbReference type="OrthoDB" id="3787741at2"/>
<organism evidence="3 4">
    <name type="scientific">Microbacterium rhizomatis</name>
    <dbReference type="NCBI Taxonomy" id="1631477"/>
    <lineage>
        <taxon>Bacteria</taxon>
        <taxon>Bacillati</taxon>
        <taxon>Actinomycetota</taxon>
        <taxon>Actinomycetes</taxon>
        <taxon>Micrococcales</taxon>
        <taxon>Microbacteriaceae</taxon>
        <taxon>Microbacterium</taxon>
    </lineage>
</organism>
<evidence type="ECO:0000313" key="3">
    <source>
        <dbReference type="EMBL" id="KAA9106488.1"/>
    </source>
</evidence>
<dbReference type="RefSeq" id="WP_150449837.1">
    <property type="nucleotide sequence ID" value="NZ_VYSA01000003.1"/>
</dbReference>
<dbReference type="EMBL" id="VYSA01000003">
    <property type="protein sequence ID" value="KAA9106488.1"/>
    <property type="molecule type" value="Genomic_DNA"/>
</dbReference>
<dbReference type="Pfam" id="PF04892">
    <property type="entry name" value="VanZ"/>
    <property type="match status" value="1"/>
</dbReference>
<keyword evidence="4" id="KW-1185">Reference proteome</keyword>
<evidence type="ECO:0000256" key="1">
    <source>
        <dbReference type="SAM" id="Phobius"/>
    </source>
</evidence>
<evidence type="ECO:0000259" key="2">
    <source>
        <dbReference type="Pfam" id="PF04892"/>
    </source>
</evidence>
<feature type="transmembrane region" description="Helical" evidence="1">
    <location>
        <begin position="80"/>
        <end position="97"/>
    </location>
</feature>
<sequence length="142" mass="14993">MRQRGWVLIGLGVYGVIIVALLLAPVSVTGILNVLSGWMRDDLGITTFGSGWIEFGANILAFVPLGFLLTLLLPRPWQGFLLALGLSVGAELAQIVIPSRQASLRDVLANALGAAIGAALAWLIVLRRRRRADAAASAPSVP</sequence>
<dbReference type="InterPro" id="IPR006976">
    <property type="entry name" value="VanZ-like"/>
</dbReference>
<keyword evidence="1" id="KW-0812">Transmembrane</keyword>
<name>A0A5J5J2F6_9MICO</name>
<protein>
    <recommendedName>
        <fullName evidence="2">VanZ-like domain-containing protein</fullName>
    </recommendedName>
</protein>
<proteinExistence type="predicted"/>
<dbReference type="AlphaFoldDB" id="A0A5J5J2F6"/>
<dbReference type="Proteomes" id="UP000325827">
    <property type="component" value="Unassembled WGS sequence"/>
</dbReference>
<evidence type="ECO:0000313" key="4">
    <source>
        <dbReference type="Proteomes" id="UP000325827"/>
    </source>
</evidence>
<dbReference type="PANTHER" id="PTHR28008:SF1">
    <property type="entry name" value="DOMAIN PROTEIN, PUTATIVE (AFU_ORTHOLOGUE AFUA_3G10980)-RELATED"/>
    <property type="match status" value="1"/>
</dbReference>
<feature type="transmembrane region" description="Helical" evidence="1">
    <location>
        <begin position="7"/>
        <end position="32"/>
    </location>
</feature>
<gene>
    <name evidence="3" type="ORF">F6B43_15215</name>
</gene>
<accession>A0A5J5J2F6</accession>
<feature type="transmembrane region" description="Helical" evidence="1">
    <location>
        <begin position="109"/>
        <end position="126"/>
    </location>
</feature>
<comment type="caution">
    <text evidence="3">The sequence shown here is derived from an EMBL/GenBank/DDBJ whole genome shotgun (WGS) entry which is preliminary data.</text>
</comment>
<keyword evidence="1" id="KW-0472">Membrane</keyword>
<feature type="domain" description="VanZ-like" evidence="2">
    <location>
        <begin position="47"/>
        <end position="124"/>
    </location>
</feature>
<feature type="transmembrane region" description="Helical" evidence="1">
    <location>
        <begin position="52"/>
        <end position="73"/>
    </location>
</feature>
<dbReference type="PANTHER" id="PTHR28008">
    <property type="entry name" value="DOMAIN PROTEIN, PUTATIVE (AFU_ORTHOLOGUE AFUA_3G10980)-RELATED"/>
    <property type="match status" value="1"/>
</dbReference>
<reference evidence="4" key="1">
    <citation type="submission" date="2019-09" db="EMBL/GenBank/DDBJ databases">
        <title>Mumia zhuanghuii sp. nov. isolated from the intestinal contents of plateau pika (Ochotona curzoniae) in the Qinghai-Tibet plateau of China.</title>
        <authorList>
            <person name="Tian Z."/>
        </authorList>
    </citation>
    <scope>NUCLEOTIDE SEQUENCE [LARGE SCALE GENOMIC DNA]</scope>
    <source>
        <strain evidence="4">JCM 30598</strain>
    </source>
</reference>
<keyword evidence="1" id="KW-1133">Transmembrane helix</keyword>